<keyword evidence="1" id="KW-1133">Transmembrane helix</keyword>
<feature type="transmembrane region" description="Helical" evidence="1">
    <location>
        <begin position="162"/>
        <end position="184"/>
    </location>
</feature>
<feature type="domain" description="RRM" evidence="2">
    <location>
        <begin position="96"/>
        <end position="170"/>
    </location>
</feature>
<reference evidence="3" key="1">
    <citation type="submission" date="2019-07" db="EMBL/GenBank/DDBJ databases">
        <authorList>
            <person name="Dittberner H."/>
        </authorList>
    </citation>
    <scope>NUCLEOTIDE SEQUENCE [LARGE SCALE GENOMIC DNA]</scope>
</reference>
<dbReference type="SMART" id="SM00360">
    <property type="entry name" value="RRM"/>
    <property type="match status" value="1"/>
</dbReference>
<dbReference type="Gene3D" id="3.30.70.330">
    <property type="match status" value="1"/>
</dbReference>
<organism evidence="3 4">
    <name type="scientific">Arabis nemorensis</name>
    <dbReference type="NCBI Taxonomy" id="586526"/>
    <lineage>
        <taxon>Eukaryota</taxon>
        <taxon>Viridiplantae</taxon>
        <taxon>Streptophyta</taxon>
        <taxon>Embryophyta</taxon>
        <taxon>Tracheophyta</taxon>
        <taxon>Spermatophyta</taxon>
        <taxon>Magnoliopsida</taxon>
        <taxon>eudicotyledons</taxon>
        <taxon>Gunneridae</taxon>
        <taxon>Pentapetalae</taxon>
        <taxon>rosids</taxon>
        <taxon>malvids</taxon>
        <taxon>Brassicales</taxon>
        <taxon>Brassicaceae</taxon>
        <taxon>Arabideae</taxon>
        <taxon>Arabis</taxon>
    </lineage>
</organism>
<protein>
    <recommendedName>
        <fullName evidence="2">RRM domain-containing protein</fullName>
    </recommendedName>
</protein>
<dbReference type="OrthoDB" id="10259687at2759"/>
<evidence type="ECO:0000313" key="4">
    <source>
        <dbReference type="Proteomes" id="UP000489600"/>
    </source>
</evidence>
<evidence type="ECO:0000259" key="2">
    <source>
        <dbReference type="SMART" id="SM00360"/>
    </source>
</evidence>
<keyword evidence="1" id="KW-0812">Transmembrane</keyword>
<sequence>MEGLADRVQRMEAKMNSLATMADLEAVSILDKANKNLLDKNDPFKTPLNSAAAKTGFEMRPEFTSPFASSDNRPRVPAAYTPPQSGVFGGGNDDKTIIVKGFDSSLPEDDIKSLLTQYFSSCGEITSVVVPKDQVSGAVIGCAYIHLKEGVEKALKLSGKEVLGLIPTVVTVSAIVTLVEVLVAEEETAL</sequence>
<proteinExistence type="predicted"/>
<dbReference type="SUPFAM" id="SSF54928">
    <property type="entry name" value="RNA-binding domain, RBD"/>
    <property type="match status" value="1"/>
</dbReference>
<comment type="caution">
    <text evidence="3">The sequence shown here is derived from an EMBL/GenBank/DDBJ whole genome shotgun (WGS) entry which is preliminary data.</text>
</comment>
<dbReference type="InterPro" id="IPR012677">
    <property type="entry name" value="Nucleotide-bd_a/b_plait_sf"/>
</dbReference>
<name>A0A565AUM3_9BRAS</name>
<evidence type="ECO:0000256" key="1">
    <source>
        <dbReference type="SAM" id="Phobius"/>
    </source>
</evidence>
<keyword evidence="4" id="KW-1185">Reference proteome</keyword>
<dbReference type="InterPro" id="IPR035979">
    <property type="entry name" value="RBD_domain_sf"/>
</dbReference>
<keyword evidence="1" id="KW-0472">Membrane</keyword>
<dbReference type="Proteomes" id="UP000489600">
    <property type="component" value="Unassembled WGS sequence"/>
</dbReference>
<dbReference type="InterPro" id="IPR000504">
    <property type="entry name" value="RRM_dom"/>
</dbReference>
<gene>
    <name evidence="3" type="ORF">ANE_LOCUS3546</name>
</gene>
<evidence type="ECO:0000313" key="3">
    <source>
        <dbReference type="EMBL" id="VVA93101.1"/>
    </source>
</evidence>
<dbReference type="GO" id="GO:0003723">
    <property type="term" value="F:RNA binding"/>
    <property type="evidence" value="ECO:0007669"/>
    <property type="project" value="InterPro"/>
</dbReference>
<dbReference type="AlphaFoldDB" id="A0A565AUM3"/>
<accession>A0A565AUM3</accession>
<dbReference type="EMBL" id="CABITT030000001">
    <property type="protein sequence ID" value="VVA93101.1"/>
    <property type="molecule type" value="Genomic_DNA"/>
</dbReference>